<comment type="subunit">
    <text evidence="3">The basal body constitutes a major portion of the flagellar organelle and consists of four rings (L,P,S, and M) mounted on a central rod. The rod consists of about 26 subunits of FlgG in the distal portion, and FlgB, FlgC and FlgF are thought to build up the proximal portion of the rod with about 6 subunits each.</text>
</comment>
<evidence type="ECO:0000256" key="4">
    <source>
        <dbReference type="NCBIfam" id="TIGR02488"/>
    </source>
</evidence>
<protein>
    <recommendedName>
        <fullName evidence="2 4">Flagellar basal-body rod protein FlgG</fullName>
    </recommendedName>
</protein>
<evidence type="ECO:0000259" key="8">
    <source>
        <dbReference type="Pfam" id="PF22692"/>
    </source>
</evidence>
<evidence type="ECO:0000256" key="2">
    <source>
        <dbReference type="ARBA" id="ARBA00017948"/>
    </source>
</evidence>
<dbReference type="InterPro" id="IPR012834">
    <property type="entry name" value="FlgG_G_neg"/>
</dbReference>
<organism evidence="9 10">
    <name type="scientific">Halobacteroides halobius (strain ATCC 35273 / DSM 5150 / MD-1)</name>
    <dbReference type="NCBI Taxonomy" id="748449"/>
    <lineage>
        <taxon>Bacteria</taxon>
        <taxon>Bacillati</taxon>
        <taxon>Bacillota</taxon>
        <taxon>Clostridia</taxon>
        <taxon>Halanaerobiales</taxon>
        <taxon>Halobacteroidaceae</taxon>
        <taxon>Halobacteroides</taxon>
    </lineage>
</organism>
<gene>
    <name evidence="9" type="ordered locus">Halha_2450</name>
</gene>
<evidence type="ECO:0000313" key="10">
    <source>
        <dbReference type="Proteomes" id="UP000010880"/>
    </source>
</evidence>
<dbReference type="InterPro" id="IPR037925">
    <property type="entry name" value="FlgE/F/G-like"/>
</dbReference>
<comment type="similarity">
    <text evidence="1 5">Belongs to the flagella basal body rod proteins family.</text>
</comment>
<keyword evidence="5" id="KW-0975">Bacterial flagellum</keyword>
<evidence type="ECO:0000256" key="1">
    <source>
        <dbReference type="ARBA" id="ARBA00009677"/>
    </source>
</evidence>
<dbReference type="InterPro" id="IPR020013">
    <property type="entry name" value="Flagellar_FlgE/F/G"/>
</dbReference>
<evidence type="ECO:0000256" key="3">
    <source>
        <dbReference type="ARBA" id="ARBA00025933"/>
    </source>
</evidence>
<dbReference type="EMBL" id="CP003359">
    <property type="protein sequence ID" value="AGB42324.1"/>
    <property type="molecule type" value="Genomic_DNA"/>
</dbReference>
<dbReference type="GO" id="GO:0009426">
    <property type="term" value="C:bacterial-type flagellum basal body, distal rod"/>
    <property type="evidence" value="ECO:0007669"/>
    <property type="project" value="UniProtKB-UniRule"/>
</dbReference>
<comment type="subcellular location">
    <subcellularLocation>
        <location evidence="5">Bacterial flagellum basal body</location>
    </subcellularLocation>
</comment>
<feature type="domain" description="Flagellar basal body rod protein N-terminal" evidence="6">
    <location>
        <begin position="7"/>
        <end position="35"/>
    </location>
</feature>
<dbReference type="HOGENOM" id="CLU_013687_0_1_9"/>
<dbReference type="OrthoDB" id="9804559at2"/>
<dbReference type="Proteomes" id="UP000010880">
    <property type="component" value="Chromosome"/>
</dbReference>
<name>L0KD93_HALHC</name>
<dbReference type="InterPro" id="IPR001444">
    <property type="entry name" value="Flag_bb_rod_N"/>
</dbReference>
<dbReference type="PATRIC" id="fig|748449.3.peg.2372"/>
<dbReference type="PANTHER" id="PTHR30435">
    <property type="entry name" value="FLAGELLAR PROTEIN"/>
    <property type="match status" value="1"/>
</dbReference>
<dbReference type="PROSITE" id="PS00588">
    <property type="entry name" value="FLAGELLA_BB_ROD"/>
    <property type="match status" value="1"/>
</dbReference>
<dbReference type="NCBIfam" id="TIGR02488">
    <property type="entry name" value="flgG_G_neg"/>
    <property type="match status" value="1"/>
</dbReference>
<evidence type="ECO:0000256" key="5">
    <source>
        <dbReference type="RuleBase" id="RU362116"/>
    </source>
</evidence>
<feature type="domain" description="Flagellar basal-body/hook protein C-terminal" evidence="7">
    <location>
        <begin position="215"/>
        <end position="260"/>
    </location>
</feature>
<dbReference type="InterPro" id="IPR019776">
    <property type="entry name" value="Flagellar_basal_body_rod_CS"/>
</dbReference>
<dbReference type="STRING" id="748449.Halha_2450"/>
<dbReference type="InterPro" id="IPR053967">
    <property type="entry name" value="LlgE_F_G-like_D1"/>
</dbReference>
<evidence type="ECO:0000259" key="7">
    <source>
        <dbReference type="Pfam" id="PF06429"/>
    </source>
</evidence>
<dbReference type="Pfam" id="PF00460">
    <property type="entry name" value="Flg_bb_rod"/>
    <property type="match status" value="1"/>
</dbReference>
<dbReference type="InterPro" id="IPR010930">
    <property type="entry name" value="Flg_bb/hook_C_dom"/>
</dbReference>
<proteinExistence type="inferred from homology"/>
<dbReference type="InterPro" id="IPR012836">
    <property type="entry name" value="FlgF"/>
</dbReference>
<feature type="domain" description="Flagellar hook protein FlgE/F/G-like D1" evidence="8">
    <location>
        <begin position="96"/>
        <end position="159"/>
    </location>
</feature>
<reference evidence="10" key="1">
    <citation type="submission" date="2012-02" db="EMBL/GenBank/DDBJ databases">
        <title>The complete genome of Halobacteroides halobius DSM 5150.</title>
        <authorList>
            <person name="Lucas S."/>
            <person name="Copeland A."/>
            <person name="Lapidus A."/>
            <person name="Glavina del Rio T."/>
            <person name="Dalin E."/>
            <person name="Tice H."/>
            <person name="Bruce D."/>
            <person name="Goodwin L."/>
            <person name="Pitluck S."/>
            <person name="Peters L."/>
            <person name="Mikhailova N."/>
            <person name="Gu W."/>
            <person name="Kyrpides N."/>
            <person name="Mavromatis K."/>
            <person name="Ivanova N."/>
            <person name="Brettin T."/>
            <person name="Detter J.C."/>
            <person name="Han C."/>
            <person name="Larimer F."/>
            <person name="Land M."/>
            <person name="Hauser L."/>
            <person name="Markowitz V."/>
            <person name="Cheng J.-F."/>
            <person name="Hugenholtz P."/>
            <person name="Woyke T."/>
            <person name="Wu D."/>
            <person name="Tindall B."/>
            <person name="Pomrenke H."/>
            <person name="Brambilla E."/>
            <person name="Klenk H.-P."/>
            <person name="Eisen J.A."/>
        </authorList>
    </citation>
    <scope>NUCLEOTIDE SEQUENCE [LARGE SCALE GENOMIC DNA]</scope>
    <source>
        <strain evidence="10">ATCC 35273 / DSM 5150 / MD-1</strain>
    </source>
</reference>
<dbReference type="NCBIfam" id="TIGR03506">
    <property type="entry name" value="FlgEFG_subfam"/>
    <property type="match status" value="2"/>
</dbReference>
<sequence length="262" mass="27757">MIRSLWTAASGMKAQQLNVDTISNNLANVNTTGFKKSRASFQDLMYQTIKQPGTPNSQGSQIPTGIQVGHGVRAAATQKIFTQGSLKNTGNSLDLAIQGDGFFKVRLPDGSIGYTRDGSFNLDSMGQLVTSDGYKLQPPINIPADATNVTINEEGMVTYMTPGADVPQEGGQIELANFANPAGLKAIGQNIYKQTAASGGAMDGVPGQAGYGTLAQGFLESSNVKVVDEMVDMIAAQRAYEVNSKAIKTSNDMLKQANNLKR</sequence>
<keyword evidence="10" id="KW-1185">Reference proteome</keyword>
<accession>L0KD93</accession>
<dbReference type="AlphaFoldDB" id="L0KD93"/>
<keyword evidence="9" id="KW-0282">Flagellum</keyword>
<dbReference type="SUPFAM" id="SSF117143">
    <property type="entry name" value="Flagellar hook protein flgE"/>
    <property type="match status" value="1"/>
</dbReference>
<keyword evidence="9" id="KW-0969">Cilium</keyword>
<evidence type="ECO:0000313" key="9">
    <source>
        <dbReference type="EMBL" id="AGB42324.1"/>
    </source>
</evidence>
<dbReference type="KEGG" id="hhl:Halha_2450"/>
<dbReference type="GO" id="GO:0071978">
    <property type="term" value="P:bacterial-type flagellum-dependent swarming motility"/>
    <property type="evidence" value="ECO:0007669"/>
    <property type="project" value="TreeGrafter"/>
</dbReference>
<dbReference type="RefSeq" id="WP_015328038.1">
    <property type="nucleotide sequence ID" value="NC_019978.1"/>
</dbReference>
<dbReference type="eggNOG" id="COG4786">
    <property type="taxonomic scope" value="Bacteria"/>
</dbReference>
<dbReference type="Pfam" id="PF22692">
    <property type="entry name" value="LlgE_F_G_D1"/>
    <property type="match status" value="1"/>
</dbReference>
<dbReference type="PANTHER" id="PTHR30435:SF19">
    <property type="entry name" value="FLAGELLAR BASAL-BODY ROD PROTEIN FLGG"/>
    <property type="match status" value="1"/>
</dbReference>
<evidence type="ECO:0000259" key="6">
    <source>
        <dbReference type="Pfam" id="PF00460"/>
    </source>
</evidence>
<dbReference type="Pfam" id="PF06429">
    <property type="entry name" value="Flg_bbr_C"/>
    <property type="match status" value="1"/>
</dbReference>
<keyword evidence="9" id="KW-0966">Cell projection</keyword>
<dbReference type="NCBIfam" id="TIGR02490">
    <property type="entry name" value="flgF"/>
    <property type="match status" value="1"/>
</dbReference>